<feature type="non-terminal residue" evidence="2">
    <location>
        <position position="404"/>
    </location>
</feature>
<accession>A0A8T8SR58</accession>
<sequence>MIAHWTADNELQAQNPWRSGERVQSSSAQPEGEAVPTSFGALRSARRPVSSGSEDVDRIVKKPRIDDSQASTSLTSLIRRPLVTGQITAPKSATHRFFQTPELLFLLLDILDFDKVDLVIPSTVSRQMRAMVLPRLVRSVSLPITKALDLQKLLQANPGLVEAIRHLRMWDPVALHYARDQENIPIAFRDYSCPKLGRNTWVNLGDLLLMVQRRKTKKMPLFDMTFGQINMDSLYAQLKRAPQLMERLSALRIVGDFHVSRYSGVVGVQSAFIKHGEALSEDLSDILHLALDIQDSVGSDTFQVFHFEGLRTKAAGRDSVLPALGPRLGKRLALRIKDLSIKVHTAATSDMPTFIAMLDRLWPNLRRFQLVLDSNLPEHIGSFKSTLLGFLLRHVSLVDISINV</sequence>
<comment type="caution">
    <text evidence="2">The sequence shown here is derived from an EMBL/GenBank/DDBJ whole genome shotgun (WGS) entry which is preliminary data.</text>
</comment>
<dbReference type="EMBL" id="LWDF02000614">
    <property type="protein sequence ID" value="KAE8244614.1"/>
    <property type="molecule type" value="Genomic_DNA"/>
</dbReference>
<proteinExistence type="predicted"/>
<feature type="compositionally biased region" description="Polar residues" evidence="1">
    <location>
        <begin position="9"/>
        <end position="29"/>
    </location>
</feature>
<reference evidence="2" key="2">
    <citation type="journal article" date="2019" name="IMA Fungus">
        <title>Genome sequencing and comparison of five Tilletia species to identify candidate genes for the detection of regulated species infecting wheat.</title>
        <authorList>
            <person name="Nguyen H.D.T."/>
            <person name="Sultana T."/>
            <person name="Kesanakurti P."/>
            <person name="Hambleton S."/>
        </authorList>
    </citation>
    <scope>NUCLEOTIDE SEQUENCE</scope>
    <source>
        <strain evidence="2">DAOMC 236416</strain>
    </source>
</reference>
<protein>
    <submittedName>
        <fullName evidence="2">Uncharacterized protein</fullName>
    </submittedName>
</protein>
<evidence type="ECO:0000256" key="1">
    <source>
        <dbReference type="SAM" id="MobiDB-lite"/>
    </source>
</evidence>
<dbReference type="Proteomes" id="UP000077521">
    <property type="component" value="Unassembled WGS sequence"/>
</dbReference>
<evidence type="ECO:0000313" key="2">
    <source>
        <dbReference type="EMBL" id="KAE8244614.1"/>
    </source>
</evidence>
<keyword evidence="3" id="KW-1185">Reference proteome</keyword>
<feature type="compositionally biased region" description="Basic and acidic residues" evidence="1">
    <location>
        <begin position="55"/>
        <end position="64"/>
    </location>
</feature>
<reference evidence="2" key="1">
    <citation type="submission" date="2016-04" db="EMBL/GenBank/DDBJ databases">
        <authorList>
            <person name="Nguyen H.D."/>
            <person name="Samba Siva P."/>
            <person name="Cullis J."/>
            <person name="Levesque C.A."/>
            <person name="Hambleton S."/>
        </authorList>
    </citation>
    <scope>NUCLEOTIDE SEQUENCE</scope>
    <source>
        <strain evidence="2">DAOMC 236416</strain>
    </source>
</reference>
<dbReference type="AlphaFoldDB" id="A0A8T8SR58"/>
<evidence type="ECO:0000313" key="3">
    <source>
        <dbReference type="Proteomes" id="UP000077521"/>
    </source>
</evidence>
<gene>
    <name evidence="2" type="ORF">A4X13_0g6441</name>
</gene>
<name>A0A8T8SR58_9BASI</name>
<feature type="region of interest" description="Disordered" evidence="1">
    <location>
        <begin position="1"/>
        <end position="64"/>
    </location>
</feature>
<organism evidence="2 3">
    <name type="scientific">Tilletia indica</name>
    <dbReference type="NCBI Taxonomy" id="43049"/>
    <lineage>
        <taxon>Eukaryota</taxon>
        <taxon>Fungi</taxon>
        <taxon>Dikarya</taxon>
        <taxon>Basidiomycota</taxon>
        <taxon>Ustilaginomycotina</taxon>
        <taxon>Exobasidiomycetes</taxon>
        <taxon>Tilletiales</taxon>
        <taxon>Tilletiaceae</taxon>
        <taxon>Tilletia</taxon>
    </lineage>
</organism>